<comment type="caution">
    <text evidence="2">The sequence shown here is derived from an EMBL/GenBank/DDBJ whole genome shotgun (WGS) entry which is preliminary data.</text>
</comment>
<gene>
    <name evidence="2" type="ORF">CWS20_08980</name>
</gene>
<dbReference type="SMART" id="SM00849">
    <property type="entry name" value="Lactamase_B"/>
    <property type="match status" value="1"/>
</dbReference>
<sequence>MHKSNVKIFRVPIPTPTLWPHSTTNSYLIGDENESILIDAGYDQKETKWVLEQSLQEFNLAIPKRILLTHAHSDHAPGVMQLADWEASVYCHPLEKEEVLKCIPTLDTLHFLEDNSRLTIGHTEINILHSPGHTAGQLNFYIPSQQILLAGDNLIENGTSWIGTPDGDISQYLQSLNRLKSLQITKVGPGHGDWIVNPYEHLEFVYNRRLQRETEIIKLLKEIGPLSSKEITTRIYQNHVHPSILNVAERTTEAHLIKLSNEGITEKDGQAYKLV</sequence>
<dbReference type="Gene3D" id="3.60.15.10">
    <property type="entry name" value="Ribonuclease Z/Hydroxyacylglutathione hydrolase-like"/>
    <property type="match status" value="1"/>
</dbReference>
<keyword evidence="3" id="KW-1185">Reference proteome</keyword>
<dbReference type="PANTHER" id="PTHR23131:SF0">
    <property type="entry name" value="ENDORIBONUCLEASE LACTB2"/>
    <property type="match status" value="1"/>
</dbReference>
<name>A0A2N0ZIS5_9BACI</name>
<dbReference type="EMBL" id="PISD01000016">
    <property type="protein sequence ID" value="PKG29394.1"/>
    <property type="molecule type" value="Genomic_DNA"/>
</dbReference>
<dbReference type="CDD" id="cd06262">
    <property type="entry name" value="metallo-hydrolase-like_MBL-fold"/>
    <property type="match status" value="1"/>
</dbReference>
<keyword evidence="2" id="KW-0378">Hydrolase</keyword>
<dbReference type="InterPro" id="IPR050662">
    <property type="entry name" value="Sec-metab_biosynth-thioest"/>
</dbReference>
<dbReference type="InterPro" id="IPR036388">
    <property type="entry name" value="WH-like_DNA-bd_sf"/>
</dbReference>
<protein>
    <submittedName>
        <fullName evidence="2">MBL fold metallo-hydrolase</fullName>
    </submittedName>
</protein>
<evidence type="ECO:0000313" key="3">
    <source>
        <dbReference type="Proteomes" id="UP000233343"/>
    </source>
</evidence>
<dbReference type="InterPro" id="IPR001279">
    <property type="entry name" value="Metallo-B-lactamas"/>
</dbReference>
<dbReference type="InterPro" id="IPR036866">
    <property type="entry name" value="RibonucZ/Hydroxyglut_hydro"/>
</dbReference>
<dbReference type="InterPro" id="IPR041516">
    <property type="entry name" value="LACTB2_WH"/>
</dbReference>
<dbReference type="Pfam" id="PF00753">
    <property type="entry name" value="Lactamase_B"/>
    <property type="match status" value="1"/>
</dbReference>
<dbReference type="Pfam" id="PF17778">
    <property type="entry name" value="WHD_BLACT"/>
    <property type="match status" value="1"/>
</dbReference>
<evidence type="ECO:0000259" key="1">
    <source>
        <dbReference type="SMART" id="SM00849"/>
    </source>
</evidence>
<evidence type="ECO:0000313" key="2">
    <source>
        <dbReference type="EMBL" id="PKG29394.1"/>
    </source>
</evidence>
<accession>A0A2N0ZIS5</accession>
<dbReference type="Gene3D" id="1.10.10.10">
    <property type="entry name" value="Winged helix-like DNA-binding domain superfamily/Winged helix DNA-binding domain"/>
    <property type="match status" value="1"/>
</dbReference>
<organism evidence="2 3">
    <name type="scientific">Cytobacillus horneckiae</name>
    <dbReference type="NCBI Taxonomy" id="549687"/>
    <lineage>
        <taxon>Bacteria</taxon>
        <taxon>Bacillati</taxon>
        <taxon>Bacillota</taxon>
        <taxon>Bacilli</taxon>
        <taxon>Bacillales</taxon>
        <taxon>Bacillaceae</taxon>
        <taxon>Cytobacillus</taxon>
    </lineage>
</organism>
<dbReference type="AlphaFoldDB" id="A0A2N0ZIS5"/>
<dbReference type="RefSeq" id="WP_066198001.1">
    <property type="nucleotide sequence ID" value="NZ_CP194732.1"/>
</dbReference>
<proteinExistence type="predicted"/>
<dbReference type="PANTHER" id="PTHR23131">
    <property type="entry name" value="ENDORIBONUCLEASE LACTB2"/>
    <property type="match status" value="1"/>
</dbReference>
<dbReference type="Proteomes" id="UP000233343">
    <property type="component" value="Unassembled WGS sequence"/>
</dbReference>
<feature type="domain" description="Metallo-beta-lactamase" evidence="1">
    <location>
        <begin position="23"/>
        <end position="191"/>
    </location>
</feature>
<dbReference type="SUPFAM" id="SSF56281">
    <property type="entry name" value="Metallo-hydrolase/oxidoreductase"/>
    <property type="match status" value="1"/>
</dbReference>
<dbReference type="GO" id="GO:0016787">
    <property type="term" value="F:hydrolase activity"/>
    <property type="evidence" value="ECO:0007669"/>
    <property type="project" value="UniProtKB-KW"/>
</dbReference>
<reference evidence="2 3" key="1">
    <citation type="journal article" date="2010" name="Int. J. Syst. Evol. Microbiol.">
        <title>Bacillus horneckiae sp. nov., isolated from a spacecraft-assembly clean room.</title>
        <authorList>
            <person name="Vaishampayan P."/>
            <person name="Probst A."/>
            <person name="Krishnamurthi S."/>
            <person name="Ghosh S."/>
            <person name="Osman S."/>
            <person name="McDowall A."/>
            <person name="Ruckmani A."/>
            <person name="Mayilraj S."/>
            <person name="Venkateswaran K."/>
        </authorList>
    </citation>
    <scope>NUCLEOTIDE SEQUENCE [LARGE SCALE GENOMIC DNA]</scope>
    <source>
        <strain evidence="3">1PO1SC</strain>
    </source>
</reference>